<dbReference type="PANTHER" id="PTHR42791:SF1">
    <property type="entry name" value="N-ACETYLTRANSFERASE DOMAIN-CONTAINING PROTEIN"/>
    <property type="match status" value="1"/>
</dbReference>
<dbReference type="PANTHER" id="PTHR42791">
    <property type="entry name" value="GNAT FAMILY ACETYLTRANSFERASE"/>
    <property type="match status" value="1"/>
</dbReference>
<protein>
    <recommendedName>
        <fullName evidence="1">N-acetyltransferase domain-containing protein</fullName>
    </recommendedName>
</protein>
<dbReference type="InterPro" id="IPR000182">
    <property type="entry name" value="GNAT_dom"/>
</dbReference>
<dbReference type="PROSITE" id="PS51186">
    <property type="entry name" value="GNAT"/>
    <property type="match status" value="1"/>
</dbReference>
<dbReference type="Pfam" id="PF13508">
    <property type="entry name" value="Acetyltransf_7"/>
    <property type="match status" value="1"/>
</dbReference>
<dbReference type="Gene3D" id="3.40.630.30">
    <property type="match status" value="1"/>
</dbReference>
<dbReference type="AlphaFoldDB" id="A0AAD4IH62"/>
<dbReference type="InterPro" id="IPR016181">
    <property type="entry name" value="Acyl_CoA_acyltransferase"/>
</dbReference>
<name>A0AAD4IH62_9PLEO</name>
<feature type="domain" description="N-acetyltransferase" evidence="1">
    <location>
        <begin position="132"/>
        <end position="267"/>
    </location>
</feature>
<sequence length="279" mass="31583">MAKTFSPVTPVSCNYTVDTKSSALKSANIRVNEVPASFRILKQKPNAAGATVLPRPADGVRVVTAAEYKQAAECLAEAFGQDDVARYFIDVPDREHWTEEQKWGLHVEILEYITYAHILKGLVTTVGDFEAVALWMPPGQNMDDYLTIFRSGMWRLNYRLSSEGKRRFFDEFLPLLHDTMHAALGEREHDAWYLVYLGTRPSGRGKGHARKLIEHVTKLADGEGRPCYLESSNEMNPPIYRKFGFEEKRRINLQRGGRNIPLDIMVREPVGGEKKKGGL</sequence>
<gene>
    <name evidence="2" type="ORF">G6011_04479</name>
</gene>
<reference evidence="2" key="1">
    <citation type="submission" date="2021-07" db="EMBL/GenBank/DDBJ databases">
        <title>Genome Resource of American Ginseng Black Spot Pathogen Alternaria panax.</title>
        <authorList>
            <person name="Qiu C."/>
            <person name="Wang W."/>
            <person name="Liu Z."/>
        </authorList>
    </citation>
    <scope>NUCLEOTIDE SEQUENCE</scope>
    <source>
        <strain evidence="2">BNCC115425</strain>
    </source>
</reference>
<organism evidence="2 3">
    <name type="scientific">Alternaria panax</name>
    <dbReference type="NCBI Taxonomy" id="48097"/>
    <lineage>
        <taxon>Eukaryota</taxon>
        <taxon>Fungi</taxon>
        <taxon>Dikarya</taxon>
        <taxon>Ascomycota</taxon>
        <taxon>Pezizomycotina</taxon>
        <taxon>Dothideomycetes</taxon>
        <taxon>Pleosporomycetidae</taxon>
        <taxon>Pleosporales</taxon>
        <taxon>Pleosporineae</taxon>
        <taxon>Pleosporaceae</taxon>
        <taxon>Alternaria</taxon>
        <taxon>Alternaria sect. Panax</taxon>
    </lineage>
</organism>
<dbReference type="GO" id="GO:0016747">
    <property type="term" value="F:acyltransferase activity, transferring groups other than amino-acyl groups"/>
    <property type="evidence" value="ECO:0007669"/>
    <property type="project" value="InterPro"/>
</dbReference>
<dbReference type="InterPro" id="IPR052523">
    <property type="entry name" value="Trichothecene_AcTrans"/>
</dbReference>
<evidence type="ECO:0000313" key="2">
    <source>
        <dbReference type="EMBL" id="KAG9194444.1"/>
    </source>
</evidence>
<dbReference type="EMBL" id="JAANER010000002">
    <property type="protein sequence ID" value="KAG9194444.1"/>
    <property type="molecule type" value="Genomic_DNA"/>
</dbReference>
<dbReference type="CDD" id="cd04301">
    <property type="entry name" value="NAT_SF"/>
    <property type="match status" value="1"/>
</dbReference>
<evidence type="ECO:0000313" key="3">
    <source>
        <dbReference type="Proteomes" id="UP001199106"/>
    </source>
</evidence>
<dbReference type="Proteomes" id="UP001199106">
    <property type="component" value="Unassembled WGS sequence"/>
</dbReference>
<accession>A0AAD4IH62</accession>
<dbReference type="SUPFAM" id="SSF55729">
    <property type="entry name" value="Acyl-CoA N-acyltransferases (Nat)"/>
    <property type="match status" value="1"/>
</dbReference>
<evidence type="ECO:0000259" key="1">
    <source>
        <dbReference type="PROSITE" id="PS51186"/>
    </source>
</evidence>
<proteinExistence type="predicted"/>
<keyword evidence="3" id="KW-1185">Reference proteome</keyword>
<comment type="caution">
    <text evidence="2">The sequence shown here is derived from an EMBL/GenBank/DDBJ whole genome shotgun (WGS) entry which is preliminary data.</text>
</comment>